<accession>A0A804L7G7</accession>
<evidence type="ECO:0000256" key="2">
    <source>
        <dbReference type="ARBA" id="ARBA00009965"/>
    </source>
</evidence>
<evidence type="ECO:0000256" key="9">
    <source>
        <dbReference type="SAM" id="Phobius"/>
    </source>
</evidence>
<evidence type="ECO:0000256" key="1">
    <source>
        <dbReference type="ARBA" id="ARBA00004141"/>
    </source>
</evidence>
<evidence type="ECO:0000256" key="3">
    <source>
        <dbReference type="ARBA" id="ARBA00022448"/>
    </source>
</evidence>
<feature type="transmembrane region" description="Helical" evidence="9">
    <location>
        <begin position="442"/>
        <end position="464"/>
    </location>
</feature>
<feature type="compositionally biased region" description="Basic and acidic residues" evidence="8">
    <location>
        <begin position="525"/>
        <end position="538"/>
    </location>
</feature>
<keyword evidence="12" id="KW-1185">Reference proteome</keyword>
<evidence type="ECO:0000256" key="7">
    <source>
        <dbReference type="ARBA" id="ARBA00023136"/>
    </source>
</evidence>
<evidence type="ECO:0000313" key="12">
    <source>
        <dbReference type="Proteomes" id="UP000012960"/>
    </source>
</evidence>
<feature type="region of interest" description="Disordered" evidence="8">
    <location>
        <begin position="1"/>
        <end position="57"/>
    </location>
</feature>
<dbReference type="Proteomes" id="UP000012960">
    <property type="component" value="Unplaced"/>
</dbReference>
<feature type="region of interest" description="Disordered" evidence="8">
    <location>
        <begin position="525"/>
        <end position="554"/>
    </location>
</feature>
<dbReference type="InterPro" id="IPR001046">
    <property type="entry name" value="NRAMP_fam"/>
</dbReference>
<dbReference type="PANTHER" id="PTHR11706">
    <property type="entry name" value="SOLUTE CARRIER PROTEIN FAMILY 11 MEMBER"/>
    <property type="match status" value="1"/>
</dbReference>
<feature type="transmembrane region" description="Helical" evidence="9">
    <location>
        <begin position="96"/>
        <end position="114"/>
    </location>
</feature>
<feature type="transmembrane region" description="Helical" evidence="9">
    <location>
        <begin position="238"/>
        <end position="258"/>
    </location>
</feature>
<dbReference type="GO" id="GO:0005384">
    <property type="term" value="F:manganese ion transmembrane transporter activity"/>
    <property type="evidence" value="ECO:0000318"/>
    <property type="project" value="GO_Central"/>
</dbReference>
<dbReference type="GO" id="GO:0034755">
    <property type="term" value="P:iron ion transmembrane transport"/>
    <property type="evidence" value="ECO:0000318"/>
    <property type="project" value="GO_Central"/>
</dbReference>
<keyword evidence="3" id="KW-0813">Transport</keyword>
<sequence length="554" mass="59512">MSSFQLSEESPGREIRRDGTHGRGSKRVVAGDEEGDNGEDRDDKSCSQDEPQDQKPGWKKFLAHVGPGFLVSLAYLDPGNLETDLQAGAKHRYELLWVVLIGLAFALIIQSLAANLGVATGKHLAELCKAEYPKYVNYCLWVMAEVAVIAADIPEVIGTAFALNILFRIPVSAGVLITGLSTLLLLGLQRYGVRKLELLISMLVFVMAACYFGELSYVNPPATQVMKGLFVPRLGGDGATSDAVALLGALVMPHNLFLHSALVLSRKTPPSAEGINDACRYFLLESGFALSVALLINVAVVSVSGTVCAGRSLPPEDSETCSNLTLNSASFLLKNLLGKSSSIVYGIALLASGQSSTISGTYAGQYIMQGFLDVKMRMWLQNLMTRCIAIGPSLVVSIIGGPAGAGRLIIITSMILSFELPFALIPLLKFSSSGTKMRPHKNSIYIIVISWILGFGVIGINVYFLSTSFVEWITSSSLPKPATALVGVIVFPFMAVYILAVIYLTFRKDTAVTFVDKSDSSLKEMEDGVHRSDGDKGGDVVPFRGDLNNISPPE</sequence>
<dbReference type="NCBIfam" id="NF037982">
    <property type="entry name" value="Nramp_1"/>
    <property type="match status" value="1"/>
</dbReference>
<evidence type="ECO:0000256" key="4">
    <source>
        <dbReference type="ARBA" id="ARBA00022692"/>
    </source>
</evidence>
<evidence type="ECO:0000256" key="6">
    <source>
        <dbReference type="ARBA" id="ARBA00023065"/>
    </source>
</evidence>
<dbReference type="AlphaFoldDB" id="A0A804L7G7"/>
<dbReference type="PANTHER" id="PTHR11706:SF77">
    <property type="entry name" value="METAL TRANSPORTER NRAMP5"/>
    <property type="match status" value="1"/>
</dbReference>
<reference evidence="10" key="1">
    <citation type="submission" date="2021-03" db="EMBL/GenBank/DDBJ databases">
        <authorList>
            <consortium name="Genoscope - CEA"/>
            <person name="William W."/>
        </authorList>
    </citation>
    <scope>NUCLEOTIDE SEQUENCE</scope>
    <source>
        <strain evidence="10">Doubled-haploid Pahang</strain>
    </source>
</reference>
<dbReference type="FunCoup" id="A0A804L7G7">
    <property type="interactions" value="6"/>
</dbReference>
<dbReference type="InParanoid" id="A0A804L7G7"/>
<dbReference type="HAMAP" id="MF_00221">
    <property type="entry name" value="NRAMP"/>
    <property type="match status" value="1"/>
</dbReference>
<comment type="similarity">
    <text evidence="2">Belongs to the NRAMP (TC 2.A.55) family.</text>
</comment>
<dbReference type="NCBIfam" id="NF001923">
    <property type="entry name" value="PRK00701.1"/>
    <property type="match status" value="1"/>
</dbReference>
<feature type="transmembrane region" description="Helical" evidence="9">
    <location>
        <begin position="135"/>
        <end position="153"/>
    </location>
</feature>
<keyword evidence="4 9" id="KW-0812">Transmembrane</keyword>
<dbReference type="GO" id="GO:0005886">
    <property type="term" value="C:plasma membrane"/>
    <property type="evidence" value="ECO:0000318"/>
    <property type="project" value="GO_Central"/>
</dbReference>
<dbReference type="Gramene" id="Ma11_t13510.1">
    <property type="protein sequence ID" value="Ma11_p13510.1"/>
    <property type="gene ID" value="Ma11_g13510"/>
</dbReference>
<evidence type="ECO:0000256" key="5">
    <source>
        <dbReference type="ARBA" id="ARBA00022989"/>
    </source>
</evidence>
<feature type="compositionally biased region" description="Basic and acidic residues" evidence="8">
    <location>
        <begin position="10"/>
        <end position="21"/>
    </location>
</feature>
<feature type="transmembrane region" description="Helical" evidence="9">
    <location>
        <begin position="198"/>
        <end position="218"/>
    </location>
</feature>
<protein>
    <submittedName>
        <fullName evidence="10">(wild Malaysian banana) hypothetical protein</fullName>
    </submittedName>
</protein>
<dbReference type="EnsemblPlants" id="Ma11_t13510.1">
    <property type="protein sequence ID" value="Ma11_p13510.1"/>
    <property type="gene ID" value="Ma11_g13510"/>
</dbReference>
<dbReference type="PRINTS" id="PR00447">
    <property type="entry name" value="NATRESASSCMP"/>
</dbReference>
<evidence type="ECO:0000313" key="10">
    <source>
        <dbReference type="EMBL" id="CAG1864486.1"/>
    </source>
</evidence>
<dbReference type="GO" id="GO:0006828">
    <property type="term" value="P:manganese ion transport"/>
    <property type="evidence" value="ECO:0000318"/>
    <property type="project" value="GO_Central"/>
</dbReference>
<feature type="transmembrane region" description="Helical" evidence="9">
    <location>
        <begin position="484"/>
        <end position="506"/>
    </location>
</feature>
<reference evidence="11" key="2">
    <citation type="submission" date="2021-05" db="UniProtKB">
        <authorList>
            <consortium name="EnsemblPlants"/>
        </authorList>
    </citation>
    <scope>IDENTIFICATION</scope>
    <source>
        <strain evidence="11">subsp. malaccensis</strain>
    </source>
</reference>
<feature type="transmembrane region" description="Helical" evidence="9">
    <location>
        <begin position="165"/>
        <end position="186"/>
    </location>
</feature>
<keyword evidence="6" id="KW-0406">Ion transport</keyword>
<dbReference type="OMA" id="FNDKHDD"/>
<comment type="subcellular location">
    <subcellularLocation>
        <location evidence="1">Membrane</location>
        <topology evidence="1">Multi-pass membrane protein</topology>
    </subcellularLocation>
</comment>
<dbReference type="GO" id="GO:0030026">
    <property type="term" value="P:intracellular manganese ion homeostasis"/>
    <property type="evidence" value="ECO:0000318"/>
    <property type="project" value="GO_Central"/>
</dbReference>
<feature type="transmembrane region" description="Helical" evidence="9">
    <location>
        <begin position="343"/>
        <end position="363"/>
    </location>
</feature>
<keyword evidence="5 9" id="KW-1133">Transmembrane helix</keyword>
<dbReference type="NCBIfam" id="TIGR01197">
    <property type="entry name" value="nramp"/>
    <property type="match status" value="1"/>
</dbReference>
<name>A0A804L7G7_MUSAM</name>
<feature type="transmembrane region" description="Helical" evidence="9">
    <location>
        <begin position="279"/>
        <end position="303"/>
    </location>
</feature>
<feature type="transmembrane region" description="Helical" evidence="9">
    <location>
        <begin position="409"/>
        <end position="430"/>
    </location>
</feature>
<feature type="transmembrane region" description="Helical" evidence="9">
    <location>
        <begin position="383"/>
        <end position="403"/>
    </location>
</feature>
<feature type="compositionally biased region" description="Acidic residues" evidence="8">
    <location>
        <begin position="31"/>
        <end position="40"/>
    </location>
</feature>
<organism evidence="11 12">
    <name type="scientific">Musa acuminata subsp. malaccensis</name>
    <name type="common">Wild banana</name>
    <name type="synonym">Musa malaccensis</name>
    <dbReference type="NCBI Taxonomy" id="214687"/>
    <lineage>
        <taxon>Eukaryota</taxon>
        <taxon>Viridiplantae</taxon>
        <taxon>Streptophyta</taxon>
        <taxon>Embryophyta</taxon>
        <taxon>Tracheophyta</taxon>
        <taxon>Spermatophyta</taxon>
        <taxon>Magnoliopsida</taxon>
        <taxon>Liliopsida</taxon>
        <taxon>Zingiberales</taxon>
        <taxon>Musaceae</taxon>
        <taxon>Musa</taxon>
    </lineage>
</organism>
<proteinExistence type="inferred from homology"/>
<dbReference type="EMBL" id="HG996475">
    <property type="protein sequence ID" value="CAG1864486.1"/>
    <property type="molecule type" value="Genomic_DNA"/>
</dbReference>
<gene>
    <name evidence="10" type="ORF">GSMUA_11420.1</name>
</gene>
<dbReference type="Pfam" id="PF01566">
    <property type="entry name" value="Nramp"/>
    <property type="match status" value="1"/>
</dbReference>
<evidence type="ECO:0000313" key="11">
    <source>
        <dbReference type="EnsemblPlants" id="Ma11_p13510.1"/>
    </source>
</evidence>
<keyword evidence="7 9" id="KW-0472">Membrane</keyword>
<evidence type="ECO:0000256" key="8">
    <source>
        <dbReference type="SAM" id="MobiDB-lite"/>
    </source>
</evidence>
<dbReference type="GO" id="GO:0006879">
    <property type="term" value="P:intracellular iron ion homeostasis"/>
    <property type="evidence" value="ECO:0000318"/>
    <property type="project" value="GO_Central"/>
</dbReference>